<feature type="signal peptide" evidence="2">
    <location>
        <begin position="1"/>
        <end position="21"/>
    </location>
</feature>
<evidence type="ECO:0008006" key="5">
    <source>
        <dbReference type="Google" id="ProtNLM"/>
    </source>
</evidence>
<keyword evidence="4" id="KW-1185">Reference proteome</keyword>
<dbReference type="EMBL" id="JBHSBB010000007">
    <property type="protein sequence ID" value="MFC4031326.1"/>
    <property type="molecule type" value="Genomic_DNA"/>
</dbReference>
<sequence length="428" mass="42359">MPSKRAVLCLLSCLVTGALLSGCGTSKGPADASSRVTPTSGAATGPAAAASTSAARPTAEPRGRATAKPTTAGPSRTPRHTAAPTTHAKAPRTVSSGGMPTAGNPQGHATVPAAARAVDSSHPTRTIGDGTAASCTSAAVVAAVAAGGVITFSCGPRPVVITMDATAKVRNAAGPRVVLDGGGKVTLSGAGKRRILYMDTCDQAQGWTTSHCQDQSEPELTVQNLTFADGNSTGDTAEGGGGGAILVRGGRFKAVNTRFVRNRCDTTGPDLGGAAIRVLDQYQDLPVYITDSTFGGAPGQGGSCSNGGALSSIGVSWVVLNSVMTYNSAVGNGANPARGGTPGGGSGGAVYTDGNQYTVRIDGSVISHNDAKEGGGALFFVSNDHTGTLTIQSSTLHADASHGFATAGFPGIFFIGAGKPDVTASSLS</sequence>
<evidence type="ECO:0000313" key="4">
    <source>
        <dbReference type="Proteomes" id="UP001595765"/>
    </source>
</evidence>
<feature type="compositionally biased region" description="Low complexity" evidence="1">
    <location>
        <begin position="80"/>
        <end position="93"/>
    </location>
</feature>
<dbReference type="RefSeq" id="WP_386427380.1">
    <property type="nucleotide sequence ID" value="NZ_JBHSBB010000007.1"/>
</dbReference>
<feature type="chain" id="PRO_5045495457" description="Lipoprotein" evidence="2">
    <location>
        <begin position="22"/>
        <end position="428"/>
    </location>
</feature>
<evidence type="ECO:0000256" key="1">
    <source>
        <dbReference type="SAM" id="MobiDB-lite"/>
    </source>
</evidence>
<accession>A0ABV8HID0</accession>
<feature type="region of interest" description="Disordered" evidence="1">
    <location>
        <begin position="24"/>
        <end position="110"/>
    </location>
</feature>
<comment type="caution">
    <text evidence="3">The sequence shown here is derived from an EMBL/GenBank/DDBJ whole genome shotgun (WGS) entry which is preliminary data.</text>
</comment>
<organism evidence="3 4">
    <name type="scientific">Streptomyces polygonati</name>
    <dbReference type="NCBI Taxonomy" id="1617087"/>
    <lineage>
        <taxon>Bacteria</taxon>
        <taxon>Bacillati</taxon>
        <taxon>Actinomycetota</taxon>
        <taxon>Actinomycetes</taxon>
        <taxon>Kitasatosporales</taxon>
        <taxon>Streptomycetaceae</taxon>
        <taxon>Streptomyces</taxon>
    </lineage>
</organism>
<reference evidence="4" key="1">
    <citation type="journal article" date="2019" name="Int. J. Syst. Evol. Microbiol.">
        <title>The Global Catalogue of Microorganisms (GCM) 10K type strain sequencing project: providing services to taxonomists for standard genome sequencing and annotation.</title>
        <authorList>
            <consortium name="The Broad Institute Genomics Platform"/>
            <consortium name="The Broad Institute Genome Sequencing Center for Infectious Disease"/>
            <person name="Wu L."/>
            <person name="Ma J."/>
        </authorList>
    </citation>
    <scope>NUCLEOTIDE SEQUENCE [LARGE SCALE GENOMIC DNA]</scope>
    <source>
        <strain evidence="4">CGMCC 4.7237</strain>
    </source>
</reference>
<gene>
    <name evidence="3" type="ORF">ACFO3J_07535</name>
</gene>
<keyword evidence="2" id="KW-0732">Signal</keyword>
<dbReference type="InterPro" id="IPR011050">
    <property type="entry name" value="Pectin_lyase_fold/virulence"/>
</dbReference>
<evidence type="ECO:0000256" key="2">
    <source>
        <dbReference type="SAM" id="SignalP"/>
    </source>
</evidence>
<feature type="compositionally biased region" description="Low complexity" evidence="1">
    <location>
        <begin position="37"/>
        <end position="58"/>
    </location>
</feature>
<protein>
    <recommendedName>
        <fullName evidence="5">Lipoprotein</fullName>
    </recommendedName>
</protein>
<dbReference type="Proteomes" id="UP001595765">
    <property type="component" value="Unassembled WGS sequence"/>
</dbReference>
<evidence type="ECO:0000313" key="3">
    <source>
        <dbReference type="EMBL" id="MFC4031326.1"/>
    </source>
</evidence>
<name>A0ABV8HID0_9ACTN</name>
<dbReference type="SUPFAM" id="SSF51126">
    <property type="entry name" value="Pectin lyase-like"/>
    <property type="match status" value="1"/>
</dbReference>
<proteinExistence type="predicted"/>
<dbReference type="PROSITE" id="PS51257">
    <property type="entry name" value="PROKAR_LIPOPROTEIN"/>
    <property type="match status" value="1"/>
</dbReference>